<dbReference type="RefSeq" id="WP_190923067.1">
    <property type="nucleotide sequence ID" value="NZ_JACXAC010000002.1"/>
</dbReference>
<evidence type="ECO:0000259" key="4">
    <source>
        <dbReference type="Pfam" id="PF04577"/>
    </source>
</evidence>
<comment type="caution">
    <text evidence="5">The sequence shown here is derived from an EMBL/GenBank/DDBJ whole genome shotgun (WGS) entry which is preliminary data.</text>
</comment>
<dbReference type="InterPro" id="IPR049625">
    <property type="entry name" value="Glyco_transf_61_cat"/>
</dbReference>
<organism evidence="5 6">
    <name type="scientific">Hymenobacter armeniacus</name>
    <dbReference type="NCBI Taxonomy" id="2771358"/>
    <lineage>
        <taxon>Bacteria</taxon>
        <taxon>Pseudomonadati</taxon>
        <taxon>Bacteroidota</taxon>
        <taxon>Cytophagia</taxon>
        <taxon>Cytophagales</taxon>
        <taxon>Hymenobacteraceae</taxon>
        <taxon>Hymenobacter</taxon>
    </lineage>
</organism>
<sequence>MKARIYRLVKQVSDRGIQVLGGLRGPWTVADGPVLLPAVPAQPVPLPRNADQLPASFRALFGHGIALAERRVHRLRNAVVSWHGVVFQQFRLFLPSVWATPRLPPEFNGTFLLRQWMGRHQDVTTPEVVGLVHGPWAAGNYYHWMVDTLPRLLLLQRTHPGCPLLLFEPVPAYVRQTAAMFGFERLLPLPPETVANVPELAMPDYPAPSGFQDGALSLAARDRVIEALHLKGFAGERRVYVSRSRQRLRRLLNETAIEPLLRQYGFETVYFEELSFAEQVRLMTETTVLVGVHGANLTNMLFLRPAAAVVELMNNSTHEAVFNPCYYYLANSLQLSYYCVPCQAASTGDNWQANDSDVVVEYAALQEVFASLFPSV</sequence>
<protein>
    <submittedName>
        <fullName evidence="5">Glycosyltransferase family 61 protein</fullName>
    </submittedName>
</protein>
<name>A0ABR8JS66_9BACT</name>
<reference evidence="5 6" key="1">
    <citation type="submission" date="2020-09" db="EMBL/GenBank/DDBJ databases">
        <authorList>
            <person name="Kim M.K."/>
        </authorList>
    </citation>
    <scope>NUCLEOTIDE SEQUENCE [LARGE SCALE GENOMIC DNA]</scope>
    <source>
        <strain evidence="5 6">BT189</strain>
    </source>
</reference>
<dbReference type="PANTHER" id="PTHR20961">
    <property type="entry name" value="GLYCOSYLTRANSFERASE"/>
    <property type="match status" value="1"/>
</dbReference>
<keyword evidence="2" id="KW-0808">Transferase</keyword>
<keyword evidence="6" id="KW-1185">Reference proteome</keyword>
<dbReference type="Proteomes" id="UP000606003">
    <property type="component" value="Unassembled WGS sequence"/>
</dbReference>
<dbReference type="EMBL" id="JACXAC010000002">
    <property type="protein sequence ID" value="MBD2721798.1"/>
    <property type="molecule type" value="Genomic_DNA"/>
</dbReference>
<keyword evidence="1" id="KW-0328">Glycosyltransferase</keyword>
<feature type="domain" description="Glycosyltransferase 61 catalytic" evidence="4">
    <location>
        <begin position="141"/>
        <end position="310"/>
    </location>
</feature>
<evidence type="ECO:0000313" key="5">
    <source>
        <dbReference type="EMBL" id="MBD2721798.1"/>
    </source>
</evidence>
<evidence type="ECO:0000256" key="1">
    <source>
        <dbReference type="ARBA" id="ARBA00022676"/>
    </source>
</evidence>
<dbReference type="InterPro" id="IPR007657">
    <property type="entry name" value="Glycosyltransferase_61"/>
</dbReference>
<evidence type="ECO:0000313" key="6">
    <source>
        <dbReference type="Proteomes" id="UP000606003"/>
    </source>
</evidence>
<keyword evidence="3" id="KW-0325">Glycoprotein</keyword>
<gene>
    <name evidence="5" type="ORF">IC234_06625</name>
</gene>
<evidence type="ECO:0000256" key="2">
    <source>
        <dbReference type="ARBA" id="ARBA00022679"/>
    </source>
</evidence>
<proteinExistence type="predicted"/>
<dbReference type="Pfam" id="PF04577">
    <property type="entry name" value="Glyco_transf_61"/>
    <property type="match status" value="1"/>
</dbReference>
<accession>A0ABR8JS66</accession>
<evidence type="ECO:0000256" key="3">
    <source>
        <dbReference type="ARBA" id="ARBA00023180"/>
    </source>
</evidence>